<feature type="transmembrane region" description="Helical" evidence="7">
    <location>
        <begin position="132"/>
        <end position="153"/>
    </location>
</feature>
<dbReference type="InterPro" id="IPR032816">
    <property type="entry name" value="VTT_dom"/>
</dbReference>
<feature type="compositionally biased region" description="Low complexity" evidence="6">
    <location>
        <begin position="32"/>
        <end position="43"/>
    </location>
</feature>
<evidence type="ECO:0000259" key="8">
    <source>
        <dbReference type="Pfam" id="PF09335"/>
    </source>
</evidence>
<evidence type="ECO:0000256" key="7">
    <source>
        <dbReference type="SAM" id="Phobius"/>
    </source>
</evidence>
<evidence type="ECO:0000256" key="5">
    <source>
        <dbReference type="ARBA" id="ARBA00025797"/>
    </source>
</evidence>
<sequence>MSNPFTSPPQRRPADLLISTSDNEVELPDFGSPLSSPRSQRSQNAPLLHSLSASPAPGQHPCEAGSSIRPRSPPPHLARLLNEPIDRPFSPSARLAENGGALAGDPAQEHTSLFPERHGPSARWYHGPLFQAGIKLAILFAVFSTLCILTFWFGMPKVEPEDRPALKLPRSFDDLKALNSLLHKYKTLYPARIMLCGVVAYLYVQAFTLPGSMYISMLLGAAFGIIPGLLLSCFCEATGSVLCYTLSAILAPPLLELPFYRTRLQTWRTKIMGDASKGQQASWDSVFTVLVILRILPLPPHWIANFVAPHLGINVAFFWLTAFIGMIPMSVIHVMIGSSLDQMTSADDFHLISVRNVLGLAAVIVAVLIPITLKRIFKKDFGDLADTPAGQQDVDHIDDIPAPQPIEFDEHGLPKGYQEVDGGVRVAGGPAEEEELLVDVPKAKYTPRGRPIDVLTNFDDEPPQGSFYELSMARPKPKRVFGGKANRSYGTLDAGPSRKN</sequence>
<feature type="transmembrane region" description="Helical" evidence="7">
    <location>
        <begin position="241"/>
        <end position="260"/>
    </location>
</feature>
<dbReference type="eggNOG" id="KOG3140">
    <property type="taxonomic scope" value="Eukaryota"/>
</dbReference>
<comment type="caution">
    <text evidence="9">The sequence shown here is derived from an EMBL/GenBank/DDBJ whole genome shotgun (WGS) entry which is preliminary data.</text>
</comment>
<proteinExistence type="inferred from homology"/>
<accession>K1VIR4</accession>
<feature type="transmembrane region" description="Helical" evidence="7">
    <location>
        <begin position="311"/>
        <end position="336"/>
    </location>
</feature>
<feature type="transmembrane region" description="Helical" evidence="7">
    <location>
        <begin position="280"/>
        <end position="299"/>
    </location>
</feature>
<keyword evidence="3 7" id="KW-1133">Transmembrane helix</keyword>
<comment type="similarity">
    <text evidence="5">Belongs to the TMEM41 family.</text>
</comment>
<dbReference type="EMBL" id="AMBO01000378">
    <property type="protein sequence ID" value="EKC99016.1"/>
    <property type="molecule type" value="Genomic_DNA"/>
</dbReference>
<feature type="transmembrane region" description="Helical" evidence="7">
    <location>
        <begin position="189"/>
        <end position="207"/>
    </location>
</feature>
<evidence type="ECO:0000313" key="10">
    <source>
        <dbReference type="Proteomes" id="UP000006757"/>
    </source>
</evidence>
<evidence type="ECO:0000256" key="4">
    <source>
        <dbReference type="ARBA" id="ARBA00023136"/>
    </source>
</evidence>
<comment type="subcellular location">
    <subcellularLocation>
        <location evidence="1">Membrane</location>
        <topology evidence="1">Multi-pass membrane protein</topology>
    </subcellularLocation>
</comment>
<evidence type="ECO:0000256" key="1">
    <source>
        <dbReference type="ARBA" id="ARBA00004141"/>
    </source>
</evidence>
<evidence type="ECO:0000256" key="6">
    <source>
        <dbReference type="SAM" id="MobiDB-lite"/>
    </source>
</evidence>
<evidence type="ECO:0000313" key="9">
    <source>
        <dbReference type="EMBL" id="EKC99016.1"/>
    </source>
</evidence>
<evidence type="ECO:0000256" key="3">
    <source>
        <dbReference type="ARBA" id="ARBA00022989"/>
    </source>
</evidence>
<keyword evidence="10" id="KW-1185">Reference proteome</keyword>
<dbReference type="AlphaFoldDB" id="K1VIR4"/>
<dbReference type="STRING" id="1220162.K1VIR4"/>
<dbReference type="OMA" id="PARIMLC"/>
<reference evidence="9 10" key="1">
    <citation type="journal article" date="2012" name="Eukaryot. Cell">
        <title>Genome sequence of the Trichosporon asahii environmental strain CBS 8904.</title>
        <authorList>
            <person name="Yang R.Y."/>
            <person name="Li H.T."/>
            <person name="Zhu H."/>
            <person name="Zhou G.P."/>
            <person name="Wang M."/>
            <person name="Wang L."/>
        </authorList>
    </citation>
    <scope>NUCLEOTIDE SEQUENCE [LARGE SCALE GENOMIC DNA]</scope>
    <source>
        <strain evidence="9 10">CBS 8904</strain>
    </source>
</reference>
<dbReference type="InParanoid" id="K1VIR4"/>
<keyword evidence="4 7" id="KW-0472">Membrane</keyword>
<dbReference type="PANTHER" id="PTHR43220">
    <property type="match status" value="1"/>
</dbReference>
<organism evidence="9 10">
    <name type="scientific">Trichosporon asahii var. asahii (strain CBS 8904)</name>
    <name type="common">Yeast</name>
    <dbReference type="NCBI Taxonomy" id="1220162"/>
    <lineage>
        <taxon>Eukaryota</taxon>
        <taxon>Fungi</taxon>
        <taxon>Dikarya</taxon>
        <taxon>Basidiomycota</taxon>
        <taxon>Agaricomycotina</taxon>
        <taxon>Tremellomycetes</taxon>
        <taxon>Trichosporonales</taxon>
        <taxon>Trichosporonaceae</taxon>
        <taxon>Trichosporon</taxon>
    </lineage>
</organism>
<dbReference type="Pfam" id="PF09335">
    <property type="entry name" value="VTT_dom"/>
    <property type="match status" value="1"/>
</dbReference>
<dbReference type="GO" id="GO:0005789">
    <property type="term" value="C:endoplasmic reticulum membrane"/>
    <property type="evidence" value="ECO:0007669"/>
    <property type="project" value="TreeGrafter"/>
</dbReference>
<feature type="region of interest" description="Disordered" evidence="6">
    <location>
        <begin position="454"/>
        <end position="473"/>
    </location>
</feature>
<feature type="region of interest" description="Disordered" evidence="6">
    <location>
        <begin position="478"/>
        <end position="500"/>
    </location>
</feature>
<dbReference type="Proteomes" id="UP000006757">
    <property type="component" value="Unassembled WGS sequence"/>
</dbReference>
<feature type="region of interest" description="Disordered" evidence="6">
    <location>
        <begin position="1"/>
        <end position="113"/>
    </location>
</feature>
<gene>
    <name evidence="9" type="ORF">A1Q2_06770</name>
</gene>
<evidence type="ECO:0000256" key="2">
    <source>
        <dbReference type="ARBA" id="ARBA00022692"/>
    </source>
</evidence>
<dbReference type="InterPro" id="IPR045014">
    <property type="entry name" value="TM41A/B"/>
</dbReference>
<feature type="transmembrane region" description="Helical" evidence="7">
    <location>
        <begin position="213"/>
        <end position="234"/>
    </location>
</feature>
<dbReference type="OrthoDB" id="3364966at2759"/>
<dbReference type="GO" id="GO:0000045">
    <property type="term" value="P:autophagosome assembly"/>
    <property type="evidence" value="ECO:0007669"/>
    <property type="project" value="TreeGrafter"/>
</dbReference>
<feature type="domain" description="VTT" evidence="8">
    <location>
        <begin position="210"/>
        <end position="338"/>
    </location>
</feature>
<protein>
    <submittedName>
        <fullName evidence="9">Transmembrane protein</fullName>
    </submittedName>
</protein>
<dbReference type="PANTHER" id="PTHR43220:SF18">
    <property type="entry name" value="TRANSMEMBRANE PROTEIN 41B"/>
    <property type="match status" value="1"/>
</dbReference>
<feature type="compositionally biased region" description="Pro residues" evidence="6">
    <location>
        <begin position="1"/>
        <end position="11"/>
    </location>
</feature>
<name>K1VIR4_TRIAC</name>
<dbReference type="HOGENOM" id="CLU_508257_0_0_1"/>
<feature type="transmembrane region" description="Helical" evidence="7">
    <location>
        <begin position="356"/>
        <end position="373"/>
    </location>
</feature>
<keyword evidence="2 7" id="KW-0812">Transmembrane</keyword>